<dbReference type="PANTHER" id="PTHR34281">
    <property type="entry name" value="PROTEIN EARLY FLOWERING 3"/>
    <property type="match status" value="1"/>
</dbReference>
<comment type="caution">
    <text evidence="2">The sequence shown here is derived from an EMBL/GenBank/DDBJ whole genome shotgun (WGS) entry which is preliminary data.</text>
</comment>
<feature type="region of interest" description="Disordered" evidence="1">
    <location>
        <begin position="431"/>
        <end position="467"/>
    </location>
</feature>
<protein>
    <recommendedName>
        <fullName evidence="4">EARLY FLOWERING 3</fullName>
    </recommendedName>
</protein>
<organism evidence="2 3">
    <name type="scientific">Cinchona calisaya</name>
    <dbReference type="NCBI Taxonomy" id="153742"/>
    <lineage>
        <taxon>Eukaryota</taxon>
        <taxon>Viridiplantae</taxon>
        <taxon>Streptophyta</taxon>
        <taxon>Embryophyta</taxon>
        <taxon>Tracheophyta</taxon>
        <taxon>Spermatophyta</taxon>
        <taxon>Magnoliopsida</taxon>
        <taxon>eudicotyledons</taxon>
        <taxon>Gunneridae</taxon>
        <taxon>Pentapetalae</taxon>
        <taxon>asterids</taxon>
        <taxon>lamiids</taxon>
        <taxon>Gentianales</taxon>
        <taxon>Rubiaceae</taxon>
        <taxon>Cinchonoideae</taxon>
        <taxon>Cinchoneae</taxon>
        <taxon>Cinchona</taxon>
    </lineage>
</organism>
<feature type="compositionally biased region" description="Basic and acidic residues" evidence="1">
    <location>
        <begin position="1"/>
        <end position="10"/>
    </location>
</feature>
<evidence type="ECO:0008006" key="4">
    <source>
        <dbReference type="Google" id="ProtNLM"/>
    </source>
</evidence>
<proteinExistence type="predicted"/>
<name>A0ABD2XTC0_9GENT</name>
<feature type="compositionally biased region" description="Low complexity" evidence="1">
    <location>
        <begin position="59"/>
        <end position="69"/>
    </location>
</feature>
<dbReference type="Proteomes" id="UP001630127">
    <property type="component" value="Unassembled WGS sequence"/>
</dbReference>
<dbReference type="InterPro" id="IPR039319">
    <property type="entry name" value="ELF3-like"/>
</dbReference>
<accession>A0ABD2XTC0</accession>
<feature type="region of interest" description="Disordered" evidence="1">
    <location>
        <begin position="142"/>
        <end position="161"/>
    </location>
</feature>
<dbReference type="AlphaFoldDB" id="A0ABD2XTC0"/>
<keyword evidence="3" id="KW-1185">Reference proteome</keyword>
<feature type="region of interest" description="Disordered" evidence="1">
    <location>
        <begin position="616"/>
        <end position="641"/>
    </location>
</feature>
<dbReference type="EMBL" id="JBJUIK010000017">
    <property type="protein sequence ID" value="KAL3498539.1"/>
    <property type="molecule type" value="Genomic_DNA"/>
</dbReference>
<sequence>MKRGNDEEKFMGPMFPRLHVNDTEKGGPRAPPRNKMALYEQLSIPSQRFNTASGITPASSSQGSGQQRGMFYSHQLPPSRQSAEKPADNYFDSSASVMPFEQKKKLEEDDFRVPIFTNSNLGQDGGKTYINVDRGKLFPSSPAYTEHSTKHPTTGDNEPRQVLAIRPNIRQESRSQNENLKESVGGREQSIKPASISSSINMAEVALRQSETCLLQELRDDTPNNCSRLLNADHHLLPEHRTKSLPKIRILDDAVFDEPTRCTNNENTSISMFNFHSEEDRILDDTESREDNTYRSLPTGIADRDDDASETSMVDSISGLEISPDDVVGIIGQKQFWKARRAIVNQQRVFAVQVFELHRLIKVQQLIAGSPHLLLEGSTYLGKPIKGSSPKKLPIEYIVKAIPNVPKQENDLEKPNHTIECSAENTVGKASLSSVQNGSQLPSYRPLSGNSPATAATSDHTSGSWRFHQPQGHQWLIPVLSPSEGLVYKPYPGPGFMAPGCGGCGPPGSTPMMGNFLTPTYGIPAPHHYQGMGVSPFAAPAGPQGYFHPYGMPFLNQGITGSVGDQMNHFAASGLHGQPPRLGAIQHQNSSNVPSHKSGTIPDVMHLHASRESELQISTASSPSERVPVSGRGNPPEQSNVLPLFPTIPVVDALSSHTQPQDVEHPAHVIKVVPHNGRLATESVARIFQSIQDERKHYDSV</sequence>
<evidence type="ECO:0000313" key="3">
    <source>
        <dbReference type="Proteomes" id="UP001630127"/>
    </source>
</evidence>
<gene>
    <name evidence="2" type="ORF">ACH5RR_041271</name>
</gene>
<dbReference type="PANTHER" id="PTHR34281:SF2">
    <property type="entry name" value="PROTEIN EARLY FLOWERING 3"/>
    <property type="match status" value="1"/>
</dbReference>
<evidence type="ECO:0000313" key="2">
    <source>
        <dbReference type="EMBL" id="KAL3498539.1"/>
    </source>
</evidence>
<feature type="region of interest" description="Disordered" evidence="1">
    <location>
        <begin position="286"/>
        <end position="309"/>
    </location>
</feature>
<feature type="compositionally biased region" description="Polar residues" evidence="1">
    <location>
        <begin position="43"/>
        <end position="58"/>
    </location>
</feature>
<feature type="compositionally biased region" description="Basic and acidic residues" evidence="1">
    <location>
        <begin position="169"/>
        <end position="185"/>
    </location>
</feature>
<feature type="compositionally biased region" description="Polar residues" evidence="1">
    <location>
        <begin position="431"/>
        <end position="464"/>
    </location>
</feature>
<feature type="region of interest" description="Disordered" evidence="1">
    <location>
        <begin position="166"/>
        <end position="192"/>
    </location>
</feature>
<feature type="region of interest" description="Disordered" evidence="1">
    <location>
        <begin position="1"/>
        <end position="91"/>
    </location>
</feature>
<evidence type="ECO:0000256" key="1">
    <source>
        <dbReference type="SAM" id="MobiDB-lite"/>
    </source>
</evidence>
<reference evidence="2 3" key="1">
    <citation type="submission" date="2024-11" db="EMBL/GenBank/DDBJ databases">
        <title>A near-complete genome assembly of Cinchona calisaya.</title>
        <authorList>
            <person name="Lian D.C."/>
            <person name="Zhao X.W."/>
            <person name="Wei L."/>
        </authorList>
    </citation>
    <scope>NUCLEOTIDE SEQUENCE [LARGE SCALE GENOMIC DNA]</scope>
    <source>
        <tissue evidence="2">Nenye</tissue>
    </source>
</reference>